<reference evidence="2 3" key="1">
    <citation type="submission" date="2006-02" db="EMBL/GenBank/DDBJ databases">
        <authorList>
            <person name="Amann R."/>
            <person name="Ferriera S."/>
            <person name="Johnson J."/>
            <person name="Kravitz S."/>
            <person name="Halpern A."/>
            <person name="Remington K."/>
            <person name="Beeson K."/>
            <person name="Tran B."/>
            <person name="Rogers Y.-H."/>
            <person name="Friedman R."/>
            <person name="Venter J.C."/>
        </authorList>
    </citation>
    <scope>NUCLEOTIDE SEQUENCE [LARGE SCALE GENOMIC DNA]</scope>
    <source>
        <strain evidence="2 3">DSM 3645</strain>
    </source>
</reference>
<evidence type="ECO:0000313" key="3">
    <source>
        <dbReference type="Proteomes" id="UP000004358"/>
    </source>
</evidence>
<dbReference type="EMBL" id="AANZ01000024">
    <property type="protein sequence ID" value="EAQ78133.1"/>
    <property type="molecule type" value="Genomic_DNA"/>
</dbReference>
<dbReference type="AlphaFoldDB" id="A3ZZH0"/>
<name>A3ZZH0_9BACT</name>
<dbReference type="STRING" id="314230.DSM3645_18971"/>
<gene>
    <name evidence="2" type="ORF">DSM3645_18971</name>
</gene>
<evidence type="ECO:0000256" key="1">
    <source>
        <dbReference type="SAM" id="MobiDB-lite"/>
    </source>
</evidence>
<sequence length="265" mass="29427">MVAVLTCSTLAFAQETPNPHKIYHEGLPPGAIGQLQLLQKRPVAGWFQPVEIVPPAGTKVSFTNNGQFGPDLPAPAIAGCLIGQVYRMRLSEIPLNPGAELYPTVEVIDRLYPPPGLELKYPIPVHITQEEIRYAMEGKFVTRIIYLEPPIDAVPARQEKDFQPFFEVPPGGDPIQIADELGRPVAILRMGSRQPSQEEPQGEFDYRSPPIMVFDTTAIQQMPPQRVEQEAIRQPAYPRVPPTAYLPPNVAERPQYAPPGNVQTR</sequence>
<dbReference type="eggNOG" id="COG0729">
    <property type="taxonomic scope" value="Bacteria"/>
</dbReference>
<accession>A3ZZH0</accession>
<feature type="region of interest" description="Disordered" evidence="1">
    <location>
        <begin position="223"/>
        <end position="265"/>
    </location>
</feature>
<comment type="caution">
    <text evidence="2">The sequence shown here is derived from an EMBL/GenBank/DDBJ whole genome shotgun (WGS) entry which is preliminary data.</text>
</comment>
<dbReference type="HOGENOM" id="CLU_1048326_0_0_0"/>
<organism evidence="2 3">
    <name type="scientific">Blastopirellula marina DSM 3645</name>
    <dbReference type="NCBI Taxonomy" id="314230"/>
    <lineage>
        <taxon>Bacteria</taxon>
        <taxon>Pseudomonadati</taxon>
        <taxon>Planctomycetota</taxon>
        <taxon>Planctomycetia</taxon>
        <taxon>Pirellulales</taxon>
        <taxon>Pirellulaceae</taxon>
        <taxon>Blastopirellula</taxon>
    </lineage>
</organism>
<evidence type="ECO:0000313" key="2">
    <source>
        <dbReference type="EMBL" id="EAQ78133.1"/>
    </source>
</evidence>
<proteinExistence type="predicted"/>
<dbReference type="Proteomes" id="UP000004358">
    <property type="component" value="Unassembled WGS sequence"/>
</dbReference>
<protein>
    <submittedName>
        <fullName evidence="2">Uncharacterized protein</fullName>
    </submittedName>
</protein>